<dbReference type="InterPro" id="IPR036637">
    <property type="entry name" value="Phosphohistidine_dom_sf"/>
</dbReference>
<proteinExistence type="inferred from homology"/>
<evidence type="ECO:0000256" key="15">
    <source>
        <dbReference type="ARBA" id="ARBA00023152"/>
    </source>
</evidence>
<name>A0A6I6DGG2_9FIRM</name>
<evidence type="ECO:0000259" key="21">
    <source>
        <dbReference type="Pfam" id="PF02887"/>
    </source>
</evidence>
<dbReference type="AlphaFoldDB" id="A0A6I6DGG2"/>
<comment type="catalytic activity">
    <reaction evidence="18">
        <text>pyruvate + ATP = phosphoenolpyruvate + ADP + H(+)</text>
        <dbReference type="Rhea" id="RHEA:18157"/>
        <dbReference type="ChEBI" id="CHEBI:15361"/>
        <dbReference type="ChEBI" id="CHEBI:15378"/>
        <dbReference type="ChEBI" id="CHEBI:30616"/>
        <dbReference type="ChEBI" id="CHEBI:58702"/>
        <dbReference type="ChEBI" id="CHEBI:456216"/>
        <dbReference type="EC" id="2.7.1.40"/>
    </reaction>
</comment>
<dbReference type="SUPFAM" id="SSF52935">
    <property type="entry name" value="PK C-terminal domain-like"/>
    <property type="match status" value="1"/>
</dbReference>
<dbReference type="Proteomes" id="UP000426444">
    <property type="component" value="Chromosome"/>
</dbReference>
<dbReference type="SUPFAM" id="SSF51621">
    <property type="entry name" value="Phosphoenolpyruvate/pyruvate domain"/>
    <property type="match status" value="1"/>
</dbReference>
<keyword evidence="13 18" id="KW-0460">Magnesium</keyword>
<feature type="domain" description="Pyruvate kinase C-terminal" evidence="21">
    <location>
        <begin position="355"/>
        <end position="468"/>
    </location>
</feature>
<dbReference type="SUPFAM" id="SSF50800">
    <property type="entry name" value="PK beta-barrel domain-like"/>
    <property type="match status" value="1"/>
</dbReference>
<accession>A0A6I6DGG2</accession>
<dbReference type="InterPro" id="IPR015813">
    <property type="entry name" value="Pyrv/PenolPyrv_kinase-like_dom"/>
</dbReference>
<dbReference type="InterPro" id="IPR015793">
    <property type="entry name" value="Pyrv_Knase_brl"/>
</dbReference>
<dbReference type="EC" id="2.7.1.40" evidence="6 17"/>
<comment type="cofactor">
    <cofactor evidence="1">
        <name>Mg(2+)</name>
        <dbReference type="ChEBI" id="CHEBI:18420"/>
    </cofactor>
</comment>
<comment type="cofactor">
    <cofactor evidence="2">
        <name>K(+)</name>
        <dbReference type="ChEBI" id="CHEBI:29103"/>
    </cofactor>
</comment>
<evidence type="ECO:0000256" key="3">
    <source>
        <dbReference type="ARBA" id="ARBA00004997"/>
    </source>
</evidence>
<evidence type="ECO:0000256" key="7">
    <source>
        <dbReference type="ARBA" id="ARBA00018587"/>
    </source>
</evidence>
<dbReference type="PANTHER" id="PTHR11817">
    <property type="entry name" value="PYRUVATE KINASE"/>
    <property type="match status" value="1"/>
</dbReference>
<gene>
    <name evidence="22" type="ORF">SYNTR_1593</name>
</gene>
<dbReference type="InterPro" id="IPR015806">
    <property type="entry name" value="Pyrv_Knase_insert_dom_sf"/>
</dbReference>
<dbReference type="NCBIfam" id="TIGR01064">
    <property type="entry name" value="pyruv_kin"/>
    <property type="match status" value="1"/>
</dbReference>
<dbReference type="Gene3D" id="2.40.33.10">
    <property type="entry name" value="PK beta-barrel domain-like"/>
    <property type="match status" value="1"/>
</dbReference>
<comment type="similarity">
    <text evidence="5 18">Belongs to the pyruvate kinase family.</text>
</comment>
<dbReference type="GO" id="GO:0000287">
    <property type="term" value="F:magnesium ion binding"/>
    <property type="evidence" value="ECO:0007669"/>
    <property type="project" value="UniProtKB-UniRule"/>
</dbReference>
<evidence type="ECO:0000259" key="19">
    <source>
        <dbReference type="Pfam" id="PF00224"/>
    </source>
</evidence>
<dbReference type="FunFam" id="3.20.20.60:FF:000001">
    <property type="entry name" value="Pyruvate kinase"/>
    <property type="match status" value="1"/>
</dbReference>
<comment type="similarity">
    <text evidence="4">In the C-terminal section; belongs to the PEP-utilizing enzyme family.</text>
</comment>
<comment type="pathway">
    <text evidence="3 18">Carbohydrate degradation; glycolysis; pyruvate from D-glyceraldehyde 3-phosphate: step 5/5.</text>
</comment>
<evidence type="ECO:0000256" key="6">
    <source>
        <dbReference type="ARBA" id="ARBA00012142"/>
    </source>
</evidence>
<dbReference type="InterPro" id="IPR036918">
    <property type="entry name" value="Pyrv_Knase_C_sf"/>
</dbReference>
<evidence type="ECO:0000256" key="5">
    <source>
        <dbReference type="ARBA" id="ARBA00008663"/>
    </source>
</evidence>
<dbReference type="KEGG" id="salq:SYNTR_1593"/>
<dbReference type="PRINTS" id="PR01050">
    <property type="entry name" value="PYRUVTKNASE"/>
</dbReference>
<keyword evidence="16 22" id="KW-0670">Pyruvate</keyword>
<keyword evidence="23" id="KW-1185">Reference proteome</keyword>
<dbReference type="InterPro" id="IPR018209">
    <property type="entry name" value="Pyrv_Knase_AS"/>
</dbReference>
<evidence type="ECO:0000313" key="22">
    <source>
        <dbReference type="EMBL" id="QGU00187.1"/>
    </source>
</evidence>
<keyword evidence="8 18" id="KW-0808">Transferase</keyword>
<dbReference type="Pfam" id="PF02887">
    <property type="entry name" value="PK_C"/>
    <property type="match status" value="1"/>
</dbReference>
<evidence type="ECO:0000256" key="11">
    <source>
        <dbReference type="ARBA" id="ARBA00022777"/>
    </source>
</evidence>
<keyword evidence="15 18" id="KW-0324">Glycolysis</keyword>
<organism evidence="22 23">
    <name type="scientific">Candidatus Syntrophocurvum alkaliphilum</name>
    <dbReference type="NCBI Taxonomy" id="2293317"/>
    <lineage>
        <taxon>Bacteria</taxon>
        <taxon>Bacillati</taxon>
        <taxon>Bacillota</taxon>
        <taxon>Clostridia</taxon>
        <taxon>Eubacteriales</taxon>
        <taxon>Syntrophomonadaceae</taxon>
        <taxon>Candidatus Syntrophocurvum</taxon>
    </lineage>
</organism>
<evidence type="ECO:0000256" key="8">
    <source>
        <dbReference type="ARBA" id="ARBA00022679"/>
    </source>
</evidence>
<protein>
    <recommendedName>
        <fullName evidence="7 17">Pyruvate kinase</fullName>
        <ecNumber evidence="6 17">2.7.1.40</ecNumber>
    </recommendedName>
</protein>
<dbReference type="InterPro" id="IPR040442">
    <property type="entry name" value="Pyrv_kinase-like_dom_sf"/>
</dbReference>
<feature type="domain" description="PEP-utilising enzyme mobile" evidence="20">
    <location>
        <begin position="501"/>
        <end position="572"/>
    </location>
</feature>
<dbReference type="GO" id="GO:0004743">
    <property type="term" value="F:pyruvate kinase activity"/>
    <property type="evidence" value="ECO:0007669"/>
    <property type="project" value="UniProtKB-UniRule"/>
</dbReference>
<dbReference type="Gene3D" id="3.50.30.10">
    <property type="entry name" value="Phosphohistidine domain"/>
    <property type="match status" value="1"/>
</dbReference>
<keyword evidence="10" id="KW-0547">Nucleotide-binding</keyword>
<evidence type="ECO:0000256" key="2">
    <source>
        <dbReference type="ARBA" id="ARBA00001958"/>
    </source>
</evidence>
<feature type="domain" description="Pyruvate kinase barrel" evidence="19">
    <location>
        <begin position="1"/>
        <end position="322"/>
    </location>
</feature>
<keyword evidence="14" id="KW-0630">Potassium</keyword>
<dbReference type="NCBIfam" id="NF004491">
    <property type="entry name" value="PRK05826.1"/>
    <property type="match status" value="1"/>
</dbReference>
<evidence type="ECO:0000256" key="17">
    <source>
        <dbReference type="NCBIfam" id="TIGR01064"/>
    </source>
</evidence>
<dbReference type="FunFam" id="2.40.33.10:FF:000001">
    <property type="entry name" value="Pyruvate kinase"/>
    <property type="match status" value="1"/>
</dbReference>
<evidence type="ECO:0000256" key="13">
    <source>
        <dbReference type="ARBA" id="ARBA00022842"/>
    </source>
</evidence>
<evidence type="ECO:0000256" key="14">
    <source>
        <dbReference type="ARBA" id="ARBA00022958"/>
    </source>
</evidence>
<evidence type="ECO:0000256" key="18">
    <source>
        <dbReference type="RuleBase" id="RU000504"/>
    </source>
</evidence>
<keyword evidence="9" id="KW-0479">Metal-binding</keyword>
<evidence type="ECO:0000256" key="9">
    <source>
        <dbReference type="ARBA" id="ARBA00022723"/>
    </source>
</evidence>
<dbReference type="InterPro" id="IPR015795">
    <property type="entry name" value="Pyrv_Knase_C"/>
</dbReference>
<dbReference type="GO" id="GO:0005524">
    <property type="term" value="F:ATP binding"/>
    <property type="evidence" value="ECO:0007669"/>
    <property type="project" value="UniProtKB-KW"/>
</dbReference>
<dbReference type="Pfam" id="PF00391">
    <property type="entry name" value="PEP-utilizers"/>
    <property type="match status" value="1"/>
</dbReference>
<evidence type="ECO:0000256" key="16">
    <source>
        <dbReference type="ARBA" id="ARBA00023317"/>
    </source>
</evidence>
<dbReference type="InterPro" id="IPR001697">
    <property type="entry name" value="Pyr_Knase"/>
</dbReference>
<dbReference type="InterPro" id="IPR011037">
    <property type="entry name" value="Pyrv_Knase-like_insert_dom_sf"/>
</dbReference>
<dbReference type="GO" id="GO:0006950">
    <property type="term" value="P:response to stress"/>
    <property type="evidence" value="ECO:0007669"/>
    <property type="project" value="UniProtKB-ARBA"/>
</dbReference>
<evidence type="ECO:0000259" key="20">
    <source>
        <dbReference type="Pfam" id="PF00391"/>
    </source>
</evidence>
<dbReference type="NCBIfam" id="NF004978">
    <property type="entry name" value="PRK06354.1"/>
    <property type="match status" value="1"/>
</dbReference>
<dbReference type="Pfam" id="PF00224">
    <property type="entry name" value="PK"/>
    <property type="match status" value="1"/>
</dbReference>
<dbReference type="RefSeq" id="WP_156203999.1">
    <property type="nucleotide sequence ID" value="NZ_CP046457.1"/>
</dbReference>
<dbReference type="Gene3D" id="3.40.1380.20">
    <property type="entry name" value="Pyruvate kinase, C-terminal domain"/>
    <property type="match status" value="1"/>
</dbReference>
<keyword evidence="11 18" id="KW-0418">Kinase</keyword>
<evidence type="ECO:0000256" key="4">
    <source>
        <dbReference type="ARBA" id="ARBA00006237"/>
    </source>
</evidence>
<dbReference type="SUPFAM" id="SSF52009">
    <property type="entry name" value="Phosphohistidine domain"/>
    <property type="match status" value="1"/>
</dbReference>
<dbReference type="GO" id="GO:0016301">
    <property type="term" value="F:kinase activity"/>
    <property type="evidence" value="ECO:0007669"/>
    <property type="project" value="UniProtKB-KW"/>
</dbReference>
<dbReference type="EMBL" id="CP046457">
    <property type="protein sequence ID" value="QGU00187.1"/>
    <property type="molecule type" value="Genomic_DNA"/>
</dbReference>
<keyword evidence="12" id="KW-0067">ATP-binding</keyword>
<dbReference type="PROSITE" id="PS00110">
    <property type="entry name" value="PYRUVATE_KINASE"/>
    <property type="match status" value="1"/>
</dbReference>
<evidence type="ECO:0000313" key="23">
    <source>
        <dbReference type="Proteomes" id="UP000426444"/>
    </source>
</evidence>
<dbReference type="UniPathway" id="UPA00109">
    <property type="reaction ID" value="UER00188"/>
</dbReference>
<evidence type="ECO:0000256" key="1">
    <source>
        <dbReference type="ARBA" id="ARBA00001946"/>
    </source>
</evidence>
<reference evidence="23" key="1">
    <citation type="journal article" date="2019" name="Microbiology">
        <title>Complete Genome Sequence of an Uncultured Bacterium of the Candidate Phylum Bipolaricaulota.</title>
        <authorList>
            <person name="Kadnikov V.V."/>
            <person name="Mardanov A.V."/>
            <person name="Beletsky A.V."/>
            <person name="Frank Y.A."/>
            <person name="Karnachuk O.V."/>
            <person name="Ravin N.V."/>
        </authorList>
    </citation>
    <scope>NUCLEOTIDE SEQUENCE [LARGE SCALE GENOMIC DNA]</scope>
</reference>
<sequence length="582" mass="63015">MRKTKIICTIGPASEKVDVLQQLINNGMNVARLNFSHGSYEEHKNRINNVREASNKQGQPVAIMLDTRGPEIRTGLLEDKKVMLESGQKFILTNRDIEGNKNEVQINYPNLPNEVSEGTSILLSDGLISLQVEQVTETDIICTVVNGGELGERKGVNVPGIRINLPFLSTKDIEDIHFGIDNEVDFIAASFVRSAEDVLEIKRILEEREADIGIIAKIESQSGVDNLEDIIKVADGVMVARGDLGVEIPAEEVPIVQNTMIEKCNFAGKIVIIATQMLDSMINNPRPTRAEVSDVANAIFSGSDAIMLSGETAAGKYPIEVVETMARIAKRAEEVYPYREVLRQKRSLETLSVTDAISYATCATAMNLGASAIITATRTGNTAAMVAKYRPQAKIIAVTPEKKLINRLLLFWGVYPVLSEETIGTDQMLEESIKQSLTNKLISNGDLVILTAGDPTGHSGGTNLLKVHVVGDILVEGMGIGSISLKGQIRIVANKDDLKNIQHGEIVVARSVESSFSPYLEKIAGLIVEEGGLTSNAAIIGIDAKIPVIVGAKDAVSILSNEMMVTMDVPSGRVYKGLAKIF</sequence>
<dbReference type="Gene3D" id="3.20.20.60">
    <property type="entry name" value="Phosphoenolpyruvate-binding domains"/>
    <property type="match status" value="1"/>
</dbReference>
<evidence type="ECO:0000256" key="12">
    <source>
        <dbReference type="ARBA" id="ARBA00022840"/>
    </source>
</evidence>
<evidence type="ECO:0000256" key="10">
    <source>
        <dbReference type="ARBA" id="ARBA00022741"/>
    </source>
</evidence>
<dbReference type="OrthoDB" id="9812123at2"/>
<dbReference type="InterPro" id="IPR008279">
    <property type="entry name" value="PEP-util_enz_mobile_dom"/>
</dbReference>
<dbReference type="GO" id="GO:0030955">
    <property type="term" value="F:potassium ion binding"/>
    <property type="evidence" value="ECO:0007669"/>
    <property type="project" value="UniProtKB-UniRule"/>
</dbReference>